<feature type="region of interest" description="Disordered" evidence="2">
    <location>
        <begin position="1"/>
        <end position="51"/>
    </location>
</feature>
<name>A0ABQ7JK16_9FUNG</name>
<gene>
    <name evidence="3" type="ORF">BGZ96_002897</name>
</gene>
<sequence length="803" mass="88041">MATKGDPDYYQWRQHNNFNANSNNNSSSPTTPSPPMAPPDSPQSSKLGRPTSLTTYLGNFPGKCSVSRYKSLYSEFDKLKETNPFGYDANINWWQTAILGAARNGLLSAYQPYDDSILYTISSYTHDSGQADSGGGTSRPKPRYEPTGGAVGILELELDHLTAKFYRREEKQPQSLPTVLSEMTRMGVIVPRSDFLPWAGVGWTGWIFHKVVKAPLLWSLKQLSLSDSNTPPPGYSSSPTLASTGLSSLGVGAGTKGNLGLGGIGSSPGGANTGLGLGLTPSSSPSTGYRDTYVIISFVQEAAARIHKLQQESVNYPASDNLMTFADFRQKFSRTALPPLRTRSSLSNDGAVGGAGPMIVLTDRDLEILIRYMQYEMKVLVTGKVDEDKQTNEVQDHELVIKFANKEVIRDKAKQEITTADRGIIELRATIGRLEKQVQDIEDRIAELTEKARTCLKKNQRSQAKYALHQRKHLDDVLNKRLKSIDTISSIFFRIQSSETDAELLQSYRLGANTLASVMATKDENGQEMLSKDNVDSTMDRLADVFADQQEVDQAMSDGASLLMETVHAGDDDEDALLAELNAMEEAESSSKSAPSTVKATAPPKKHASPERPLAIKRTTPPLPTDPFVSPSYGPTPTTPGKRVAEIPVQAYVKQRKVSQATIQPPHLKGEGQESGELSSSLGSSHDASEQAQPMVTDSSSEMRNTIPMETDRVISGPTEQENKNELEKSLSAASIEEELEGDSSHEKLMTELQDIRVPEEDIPMRTAIQKDESVELSEGETEDTEEGEVKRVRKETRMMEHS</sequence>
<dbReference type="Proteomes" id="UP001194696">
    <property type="component" value="Unassembled WGS sequence"/>
</dbReference>
<keyword evidence="1" id="KW-0175">Coiled coil</keyword>
<dbReference type="PANTHER" id="PTHR22761:SF96">
    <property type="entry name" value="BCDNA.GH08385"/>
    <property type="match status" value="1"/>
</dbReference>
<proteinExistence type="predicted"/>
<feature type="compositionally biased region" description="Polar residues" evidence="2">
    <location>
        <begin position="690"/>
        <end position="704"/>
    </location>
</feature>
<comment type="caution">
    <text evidence="3">The sequence shown here is derived from an EMBL/GenBank/DDBJ whole genome shotgun (WGS) entry which is preliminary data.</text>
</comment>
<evidence type="ECO:0000313" key="3">
    <source>
        <dbReference type="EMBL" id="KAG0277337.1"/>
    </source>
</evidence>
<feature type="region of interest" description="Disordered" evidence="2">
    <location>
        <begin position="584"/>
        <end position="644"/>
    </location>
</feature>
<organism evidence="3 4">
    <name type="scientific">Linnemannia gamsii</name>
    <dbReference type="NCBI Taxonomy" id="64522"/>
    <lineage>
        <taxon>Eukaryota</taxon>
        <taxon>Fungi</taxon>
        <taxon>Fungi incertae sedis</taxon>
        <taxon>Mucoromycota</taxon>
        <taxon>Mortierellomycotina</taxon>
        <taxon>Mortierellomycetes</taxon>
        <taxon>Mortierellales</taxon>
        <taxon>Mortierellaceae</taxon>
        <taxon>Linnemannia</taxon>
    </lineage>
</organism>
<evidence type="ECO:0000256" key="1">
    <source>
        <dbReference type="SAM" id="Coils"/>
    </source>
</evidence>
<feature type="coiled-coil region" evidence="1">
    <location>
        <begin position="424"/>
        <end position="458"/>
    </location>
</feature>
<evidence type="ECO:0008006" key="5">
    <source>
        <dbReference type="Google" id="ProtNLM"/>
    </source>
</evidence>
<feature type="region of interest" description="Disordered" evidence="2">
    <location>
        <begin position="657"/>
        <end position="803"/>
    </location>
</feature>
<feature type="compositionally biased region" description="Basic and acidic residues" evidence="2">
    <location>
        <begin position="788"/>
        <end position="803"/>
    </location>
</feature>
<feature type="compositionally biased region" description="Basic and acidic residues" evidence="2">
    <location>
        <begin position="743"/>
        <end position="774"/>
    </location>
</feature>
<feature type="region of interest" description="Disordered" evidence="2">
    <location>
        <begin position="127"/>
        <end position="146"/>
    </location>
</feature>
<feature type="compositionally biased region" description="Acidic residues" evidence="2">
    <location>
        <begin position="775"/>
        <end position="787"/>
    </location>
</feature>
<accession>A0ABQ7JK16</accession>
<dbReference type="Pfam" id="PF03357">
    <property type="entry name" value="Snf7"/>
    <property type="match status" value="1"/>
</dbReference>
<dbReference type="EMBL" id="JAAAIM010001579">
    <property type="protein sequence ID" value="KAG0277337.1"/>
    <property type="molecule type" value="Genomic_DNA"/>
</dbReference>
<protein>
    <recommendedName>
        <fullName evidence="5">Snf7-domain-containing protein</fullName>
    </recommendedName>
</protein>
<dbReference type="InterPro" id="IPR005024">
    <property type="entry name" value="Snf7_fam"/>
</dbReference>
<feature type="compositionally biased region" description="Low complexity" evidence="2">
    <location>
        <begin position="16"/>
        <end position="30"/>
    </location>
</feature>
<feature type="compositionally biased region" description="Low complexity" evidence="2">
    <location>
        <begin position="675"/>
        <end position="685"/>
    </location>
</feature>
<evidence type="ECO:0000256" key="2">
    <source>
        <dbReference type="SAM" id="MobiDB-lite"/>
    </source>
</evidence>
<keyword evidence="4" id="KW-1185">Reference proteome</keyword>
<dbReference type="PANTHER" id="PTHR22761">
    <property type="entry name" value="CHARGED MULTIVESICULAR BODY PROTEIN"/>
    <property type="match status" value="1"/>
</dbReference>
<feature type="compositionally biased region" description="Pro residues" evidence="2">
    <location>
        <begin position="31"/>
        <end position="41"/>
    </location>
</feature>
<dbReference type="Gene3D" id="1.10.287.1060">
    <property type="entry name" value="ESAT-6-like"/>
    <property type="match status" value="1"/>
</dbReference>
<feature type="compositionally biased region" description="Low complexity" evidence="2">
    <location>
        <begin position="589"/>
        <end position="602"/>
    </location>
</feature>
<reference evidence="3 4" key="1">
    <citation type="journal article" date="2020" name="Fungal Divers.">
        <title>Resolving the Mortierellaceae phylogeny through synthesis of multi-gene phylogenetics and phylogenomics.</title>
        <authorList>
            <person name="Vandepol N."/>
            <person name="Liber J."/>
            <person name="Desiro A."/>
            <person name="Na H."/>
            <person name="Kennedy M."/>
            <person name="Barry K."/>
            <person name="Grigoriev I.V."/>
            <person name="Miller A.N."/>
            <person name="O'Donnell K."/>
            <person name="Stajich J.E."/>
            <person name="Bonito G."/>
        </authorList>
    </citation>
    <scope>NUCLEOTIDE SEQUENCE [LARGE SCALE GENOMIC DNA]</scope>
    <source>
        <strain evidence="3 4">AD045</strain>
    </source>
</reference>
<evidence type="ECO:0000313" key="4">
    <source>
        <dbReference type="Proteomes" id="UP001194696"/>
    </source>
</evidence>